<dbReference type="InterPro" id="IPR016431">
    <property type="entry name" value="Pyrv-formate_lyase-activ_prd"/>
</dbReference>
<evidence type="ECO:0000256" key="3">
    <source>
        <dbReference type="ARBA" id="ARBA00023004"/>
    </source>
</evidence>
<evidence type="ECO:0000256" key="2">
    <source>
        <dbReference type="ARBA" id="ARBA00022723"/>
    </source>
</evidence>
<keyword evidence="2" id="KW-0479">Metal-binding</keyword>
<protein>
    <submittedName>
        <fullName evidence="6">Radical SAM protein</fullName>
    </submittedName>
</protein>
<evidence type="ECO:0000313" key="7">
    <source>
        <dbReference type="Proteomes" id="UP001500399"/>
    </source>
</evidence>
<keyword evidence="7" id="KW-1185">Reference proteome</keyword>
<dbReference type="RefSeq" id="WP_304987006.1">
    <property type="nucleotide sequence ID" value="NZ_BAAACR010000008.1"/>
</dbReference>
<dbReference type="SFLD" id="SFLDG01099">
    <property type="entry name" value="Uncharacterised_Radical_SAM_Su"/>
    <property type="match status" value="1"/>
</dbReference>
<dbReference type="SUPFAM" id="SSF102114">
    <property type="entry name" value="Radical SAM enzymes"/>
    <property type="match status" value="1"/>
</dbReference>
<dbReference type="Pfam" id="PF04055">
    <property type="entry name" value="Radical_SAM"/>
    <property type="match status" value="1"/>
</dbReference>
<evidence type="ECO:0000256" key="4">
    <source>
        <dbReference type="ARBA" id="ARBA00023014"/>
    </source>
</evidence>
<comment type="caution">
    <text evidence="6">The sequence shown here is derived from an EMBL/GenBank/DDBJ whole genome shotgun (WGS) entry which is preliminary data.</text>
</comment>
<dbReference type="InterPro" id="IPR013785">
    <property type="entry name" value="Aldolase_TIM"/>
</dbReference>
<keyword evidence="4" id="KW-0411">Iron-sulfur</keyword>
<dbReference type="PIRSF" id="PIRSF004869">
    <property type="entry name" value="PflX_prd"/>
    <property type="match status" value="1"/>
</dbReference>
<dbReference type="InterPro" id="IPR040085">
    <property type="entry name" value="MJ0674-like"/>
</dbReference>
<dbReference type="Gene3D" id="3.20.20.70">
    <property type="entry name" value="Aldolase class I"/>
    <property type="match status" value="1"/>
</dbReference>
<dbReference type="InterPro" id="IPR058240">
    <property type="entry name" value="rSAM_sf"/>
</dbReference>
<evidence type="ECO:0000256" key="1">
    <source>
        <dbReference type="ARBA" id="ARBA00022691"/>
    </source>
</evidence>
<dbReference type="PANTHER" id="PTHR43075:SF1">
    <property type="entry name" value="FORMATE LYASE ACTIVATING ENZYME, PUTATIVE (AFU_ORTHOLOGUE AFUA_2G15630)-RELATED"/>
    <property type="match status" value="1"/>
</dbReference>
<gene>
    <name evidence="6" type="ORF">GCM10008919_13250</name>
</gene>
<dbReference type="SFLD" id="SFLDS00029">
    <property type="entry name" value="Radical_SAM"/>
    <property type="match status" value="1"/>
</dbReference>
<dbReference type="InterPro" id="IPR007197">
    <property type="entry name" value="rSAM"/>
</dbReference>
<name>A0ABP3CNT4_9FIRM</name>
<organism evidence="6 7">
    <name type="scientific">Selenomonas dianae</name>
    <dbReference type="NCBI Taxonomy" id="135079"/>
    <lineage>
        <taxon>Bacteria</taxon>
        <taxon>Bacillati</taxon>
        <taxon>Bacillota</taxon>
        <taxon>Negativicutes</taxon>
        <taxon>Selenomonadales</taxon>
        <taxon>Selenomonadaceae</taxon>
        <taxon>Selenomonas</taxon>
    </lineage>
</organism>
<evidence type="ECO:0000313" key="6">
    <source>
        <dbReference type="EMBL" id="GAA0211276.1"/>
    </source>
</evidence>
<keyword evidence="1" id="KW-0949">S-adenosyl-L-methionine</keyword>
<dbReference type="PANTHER" id="PTHR43075">
    <property type="entry name" value="FORMATE LYASE ACTIVATING ENZYME, PUTATIVE (AFU_ORTHOLOGUE AFUA_2G15630)-RELATED"/>
    <property type="match status" value="1"/>
</dbReference>
<sequence>MDVDDLLAHCTLCPRRCGVNRRAGVRGFCGAGREVRVARTMLHRWEEPCLVGAHGAGAVFFAHCTLRCIYCQNHAISHEGSGTEMRTEELAARFLTLQREGAATLDLVTPTHYTPQILAALTQARAEGLTLPVVWNTSGYETVENITRLAGAVDIYLPDLKYANEESGRLYSAAPDYAAAAWDALAAMVAQVGAVQFAADGQLMRGVLVRHLVLPGHRHESIALVRRLWTAFGDAVQLSLMRQYTPLYRAAEFPPLHRRLTTFEYESVVAAARELGMERVYVQGAEAVGAQYVPDFA</sequence>
<feature type="domain" description="Radical SAM core" evidence="5">
    <location>
        <begin position="60"/>
        <end position="172"/>
    </location>
</feature>
<dbReference type="Proteomes" id="UP001500399">
    <property type="component" value="Unassembled WGS sequence"/>
</dbReference>
<accession>A0ABP3CNT4</accession>
<evidence type="ECO:0000259" key="5">
    <source>
        <dbReference type="Pfam" id="PF04055"/>
    </source>
</evidence>
<dbReference type="EMBL" id="BAAACR010000008">
    <property type="protein sequence ID" value="GAA0211276.1"/>
    <property type="molecule type" value="Genomic_DNA"/>
</dbReference>
<proteinExistence type="predicted"/>
<keyword evidence="3" id="KW-0408">Iron</keyword>
<reference evidence="7" key="1">
    <citation type="journal article" date="2019" name="Int. J. Syst. Evol. Microbiol.">
        <title>The Global Catalogue of Microorganisms (GCM) 10K type strain sequencing project: providing services to taxonomists for standard genome sequencing and annotation.</title>
        <authorList>
            <consortium name="The Broad Institute Genomics Platform"/>
            <consortium name="The Broad Institute Genome Sequencing Center for Infectious Disease"/>
            <person name="Wu L."/>
            <person name="Ma J."/>
        </authorList>
    </citation>
    <scope>NUCLEOTIDE SEQUENCE [LARGE SCALE GENOMIC DNA]</scope>
    <source>
        <strain evidence="7">JCM 8542</strain>
    </source>
</reference>